<proteinExistence type="predicted"/>
<dbReference type="Pfam" id="PF13557">
    <property type="entry name" value="Phenol_MetA_deg"/>
    <property type="match status" value="1"/>
</dbReference>
<comment type="caution">
    <text evidence="2">The sequence shown here is derived from an EMBL/GenBank/DDBJ whole genome shotgun (WGS) entry which is preliminary data.</text>
</comment>
<protein>
    <submittedName>
        <fullName evidence="2">Transporter</fullName>
    </submittedName>
</protein>
<feature type="chain" id="PRO_5045966335" evidence="1">
    <location>
        <begin position="32"/>
        <end position="278"/>
    </location>
</feature>
<evidence type="ECO:0000313" key="2">
    <source>
        <dbReference type="EMBL" id="MFC3457088.1"/>
    </source>
</evidence>
<dbReference type="RefSeq" id="WP_379733214.1">
    <property type="nucleotide sequence ID" value="NZ_JBHRVV010000001.1"/>
</dbReference>
<dbReference type="Proteomes" id="UP001595665">
    <property type="component" value="Unassembled WGS sequence"/>
</dbReference>
<gene>
    <name evidence="2" type="ORF">ACFOPH_02320</name>
</gene>
<dbReference type="EMBL" id="JBHRVV010000001">
    <property type="protein sequence ID" value="MFC3457088.1"/>
    <property type="molecule type" value="Genomic_DNA"/>
</dbReference>
<evidence type="ECO:0000313" key="3">
    <source>
        <dbReference type="Proteomes" id="UP001595665"/>
    </source>
</evidence>
<keyword evidence="1" id="KW-0732">Signal</keyword>
<reference evidence="3" key="1">
    <citation type="journal article" date="2019" name="Int. J. Syst. Evol. Microbiol.">
        <title>The Global Catalogue of Microorganisms (GCM) 10K type strain sequencing project: providing services to taxonomists for standard genome sequencing and annotation.</title>
        <authorList>
            <consortium name="The Broad Institute Genomics Platform"/>
            <consortium name="The Broad Institute Genome Sequencing Center for Infectious Disease"/>
            <person name="Wu L."/>
            <person name="Ma J."/>
        </authorList>
    </citation>
    <scope>NUCLEOTIDE SEQUENCE [LARGE SCALE GENOMIC DNA]</scope>
    <source>
        <strain evidence="3">CCM 7480</strain>
    </source>
</reference>
<dbReference type="InterPro" id="IPR025737">
    <property type="entry name" value="FApF"/>
</dbReference>
<organism evidence="2 3">
    <name type="scientific">Massilia haematophila</name>
    <dbReference type="NCBI Taxonomy" id="457923"/>
    <lineage>
        <taxon>Bacteria</taxon>
        <taxon>Pseudomonadati</taxon>
        <taxon>Pseudomonadota</taxon>
        <taxon>Betaproteobacteria</taxon>
        <taxon>Burkholderiales</taxon>
        <taxon>Oxalobacteraceae</taxon>
        <taxon>Telluria group</taxon>
        <taxon>Massilia</taxon>
    </lineage>
</organism>
<name>A0ABV7PD62_9BURK</name>
<feature type="signal peptide" evidence="1">
    <location>
        <begin position="1"/>
        <end position="31"/>
    </location>
</feature>
<sequence length="278" mass="29333">MTRSLLCRSPQGLSARSLVMLLALGCAGAAAQEQGAQDEPIASGRPDFVESSEGIGKGRVQLETGLLSERARGDAGREHTLSTPTTLRVGVSETLELRVESDGRSVLHSRDAASGARTTQAGYADSTIGLLWHVADARGSLPSTGVLVDATLPTGSRLLRGEGVRPSLRVVGSWDLPGDMQLSVMPGLAVEHEDEGGRYTHGLFGIGLEKRFDARLRGVAELALPQIASSRHGGTQASAGIGLGWLLTHDCEIDTMFSRGLNHNTPYASFTVGLSIRR</sequence>
<evidence type="ECO:0000256" key="1">
    <source>
        <dbReference type="SAM" id="SignalP"/>
    </source>
</evidence>
<keyword evidence="3" id="KW-1185">Reference proteome</keyword>
<accession>A0ABV7PD62</accession>